<reference evidence="1 2" key="1">
    <citation type="journal article" date="2017" name="Front. Microbiol.">
        <title>Labilibaculum manganireducens gen. nov., sp. nov. and Labilibaculum filiforme sp. nov., Novel Bacteroidetes Isolated from Subsurface Sediments of the Baltic Sea.</title>
        <authorList>
            <person name="Vandieken V."/>
            <person name="Marshall I.P."/>
            <person name="Niemann H."/>
            <person name="Engelen B."/>
            <person name="Cypionka H."/>
        </authorList>
    </citation>
    <scope>NUCLEOTIDE SEQUENCE [LARGE SCALE GENOMIC DNA]</scope>
    <source>
        <strain evidence="1 2">59.10-2M</strain>
    </source>
</reference>
<evidence type="ECO:0000313" key="2">
    <source>
        <dbReference type="Proteomes" id="UP000233618"/>
    </source>
</evidence>
<accession>A0A2N3I9K2</accession>
<sequence length="171" mass="19514">MELKKLLDPFPAKEEARLVAQSIAENPMYINELWDICISNEKHSWRATWILDKIYDIAPDLVRLYLPQMIELVPTLSNESKLRQYLKLISLEPLPGNVSGDFINYCFDALISSTSAIAIKVYAMQILYNFSLQEPDIQNELALVIEEQMENGSAGYCSRARKILKAISTVK</sequence>
<protein>
    <recommendedName>
        <fullName evidence="3">HEAT repeat domain-containing protein</fullName>
    </recommendedName>
</protein>
<name>A0A2N3I9K2_9BACT</name>
<dbReference type="Proteomes" id="UP000233618">
    <property type="component" value="Unassembled WGS sequence"/>
</dbReference>
<gene>
    <name evidence="1" type="ORF">BZG01_09215</name>
</gene>
<comment type="caution">
    <text evidence="1">The sequence shown here is derived from an EMBL/GenBank/DDBJ whole genome shotgun (WGS) entry which is preliminary data.</text>
</comment>
<evidence type="ECO:0008006" key="3">
    <source>
        <dbReference type="Google" id="ProtNLM"/>
    </source>
</evidence>
<dbReference type="AlphaFoldDB" id="A0A2N3I9K2"/>
<proteinExistence type="predicted"/>
<dbReference type="RefSeq" id="WP_101309545.1">
    <property type="nucleotide sequence ID" value="NZ_CAXXEE010000003.1"/>
</dbReference>
<keyword evidence="2" id="KW-1185">Reference proteome</keyword>
<dbReference type="EMBL" id="MVDE01000011">
    <property type="protein sequence ID" value="PKQ66970.1"/>
    <property type="molecule type" value="Genomic_DNA"/>
</dbReference>
<organism evidence="1 2">
    <name type="scientific">Labilibaculum manganireducens</name>
    <dbReference type="NCBI Taxonomy" id="1940525"/>
    <lineage>
        <taxon>Bacteria</taxon>
        <taxon>Pseudomonadati</taxon>
        <taxon>Bacteroidota</taxon>
        <taxon>Bacteroidia</taxon>
        <taxon>Marinilabiliales</taxon>
        <taxon>Marinifilaceae</taxon>
        <taxon>Labilibaculum</taxon>
    </lineage>
</organism>
<evidence type="ECO:0000313" key="1">
    <source>
        <dbReference type="EMBL" id="PKQ66970.1"/>
    </source>
</evidence>